<feature type="region of interest" description="Disordered" evidence="6">
    <location>
        <begin position="252"/>
        <end position="273"/>
    </location>
</feature>
<dbReference type="AlphaFoldDB" id="Q5C1E3"/>
<evidence type="ECO:0000313" key="7">
    <source>
        <dbReference type="EMBL" id="AAX26532.2"/>
    </source>
</evidence>
<comment type="subcellular location">
    <subcellularLocation>
        <location evidence="1">Nucleus</location>
        <location evidence="1">Nucleolus</location>
    </subcellularLocation>
</comment>
<evidence type="ECO:0000256" key="1">
    <source>
        <dbReference type="ARBA" id="ARBA00004604"/>
    </source>
</evidence>
<evidence type="ECO:0000256" key="3">
    <source>
        <dbReference type="ARBA" id="ARBA00015520"/>
    </source>
</evidence>
<evidence type="ECO:0000256" key="4">
    <source>
        <dbReference type="ARBA" id="ARBA00023054"/>
    </source>
</evidence>
<feature type="compositionally biased region" description="Basic residues" evidence="6">
    <location>
        <begin position="253"/>
        <end position="273"/>
    </location>
</feature>
<keyword evidence="4" id="KW-0175">Coiled coil</keyword>
<keyword evidence="5" id="KW-0539">Nucleus</keyword>
<dbReference type="EMBL" id="AY810643">
    <property type="protein sequence ID" value="AAX26532.2"/>
    <property type="molecule type" value="mRNA"/>
</dbReference>
<dbReference type="InterPro" id="IPR019186">
    <property type="entry name" value="Nucleolar_protein_12"/>
</dbReference>
<dbReference type="PANTHER" id="PTHR14577">
    <property type="entry name" value="NUCLEOLAR PROTEIN 12"/>
    <property type="match status" value="1"/>
</dbReference>
<name>Q5C1E3_SCHJA</name>
<organism evidence="7">
    <name type="scientific">Schistosoma japonicum</name>
    <name type="common">Blood fluke</name>
    <dbReference type="NCBI Taxonomy" id="6182"/>
    <lineage>
        <taxon>Eukaryota</taxon>
        <taxon>Metazoa</taxon>
        <taxon>Spiralia</taxon>
        <taxon>Lophotrochozoa</taxon>
        <taxon>Platyhelminthes</taxon>
        <taxon>Trematoda</taxon>
        <taxon>Digenea</taxon>
        <taxon>Strigeidida</taxon>
        <taxon>Schistosomatoidea</taxon>
        <taxon>Schistosomatidae</taxon>
        <taxon>Schistosoma</taxon>
    </lineage>
</organism>
<feature type="non-terminal residue" evidence="7">
    <location>
        <position position="1"/>
    </location>
</feature>
<reference evidence="7" key="1">
    <citation type="journal article" date="2006" name="PLoS Pathog.">
        <title>New perspectives on host-parasite interplay by comparative transcriptomic and proteomic analyses of Schistosoma japonicum.</title>
        <authorList>
            <person name="Liu F."/>
            <person name="Lu J."/>
            <person name="Hu W."/>
            <person name="Wang S.Y."/>
            <person name="Cui S.J."/>
            <person name="Chi M."/>
            <person name="Yan Q."/>
            <person name="Wang X.R."/>
            <person name="Song H.D."/>
            <person name="Xu X.N."/>
            <person name="Wang J.J."/>
            <person name="Zhang X.L."/>
            <person name="Zhang X."/>
            <person name="Wang Z.Q."/>
            <person name="Xue C.L."/>
            <person name="Brindley P.J."/>
            <person name="McManus D.P."/>
            <person name="Yang P.Y."/>
            <person name="Feng Z."/>
            <person name="Chen Z."/>
            <person name="Han Z.G."/>
        </authorList>
    </citation>
    <scope>NUCLEOTIDE SEQUENCE</scope>
</reference>
<sequence>LFPRRGKRHITPLPLLIGGISPLLRAPRRALQLLTLPGLICLRGILERIHILPQGTRLCPCFRPALKLTPLKGDQNRDFPRGGRPPLESGGFPRGARNLAGRLFQVYRKNSLSFSCFFIMKKRPKLTLIFDEEKRKEYLTGFRKRKLERKEKGRKASEKLLKEEIKAVKEKYREAARKKLENIQLPGMLDSVENILSTEKHIVGDQDVVIQELDLCSSHYFMGSCKEQNPNPIIHSEEPYMSLKKALKMNPVRSKKRFRHRKKRHFSKHKRQN</sequence>
<feature type="region of interest" description="Disordered" evidence="6">
    <location>
        <begin position="73"/>
        <end position="92"/>
    </location>
</feature>
<protein>
    <recommendedName>
        <fullName evidence="3">Nucleolar protein 12</fullName>
    </recommendedName>
</protein>
<comment type="similarity">
    <text evidence="2">Belongs to the RRP17 family.</text>
</comment>
<evidence type="ECO:0000256" key="6">
    <source>
        <dbReference type="SAM" id="MobiDB-lite"/>
    </source>
</evidence>
<proteinExistence type="evidence at transcript level"/>
<accession>Q5C1E3</accession>
<evidence type="ECO:0000256" key="2">
    <source>
        <dbReference type="ARBA" id="ARBA00007175"/>
    </source>
</evidence>
<dbReference type="Pfam" id="PF09805">
    <property type="entry name" value="Nop25"/>
    <property type="match status" value="1"/>
</dbReference>
<dbReference type="GO" id="GO:0019843">
    <property type="term" value="F:rRNA binding"/>
    <property type="evidence" value="ECO:0007669"/>
    <property type="project" value="TreeGrafter"/>
</dbReference>
<dbReference type="GO" id="GO:0005730">
    <property type="term" value="C:nucleolus"/>
    <property type="evidence" value="ECO:0007669"/>
    <property type="project" value="UniProtKB-SubCell"/>
</dbReference>
<evidence type="ECO:0000256" key="5">
    <source>
        <dbReference type="ARBA" id="ARBA00023242"/>
    </source>
</evidence>
<dbReference type="PANTHER" id="PTHR14577:SF0">
    <property type="entry name" value="NUCLEOLAR PROTEIN 12"/>
    <property type="match status" value="1"/>
</dbReference>